<dbReference type="GO" id="GO:0045211">
    <property type="term" value="C:postsynaptic membrane"/>
    <property type="evidence" value="ECO:0007669"/>
    <property type="project" value="TreeGrafter"/>
</dbReference>
<feature type="domain" description="BTB" evidence="15">
    <location>
        <begin position="5"/>
        <end position="105"/>
    </location>
</feature>
<evidence type="ECO:0000256" key="14">
    <source>
        <dbReference type="SAM" id="Phobius"/>
    </source>
</evidence>
<feature type="region of interest" description="Disordered" evidence="13">
    <location>
        <begin position="759"/>
        <end position="796"/>
    </location>
</feature>
<dbReference type="CDD" id="cd18416">
    <property type="entry name" value="BTB_Shaw-like"/>
    <property type="match status" value="1"/>
</dbReference>
<evidence type="ECO:0000256" key="6">
    <source>
        <dbReference type="ARBA" id="ARBA00022882"/>
    </source>
</evidence>
<keyword evidence="11" id="KW-0407">Ion channel</keyword>
<feature type="region of interest" description="Disordered" evidence="13">
    <location>
        <begin position="224"/>
        <end position="246"/>
    </location>
</feature>
<comment type="similarity">
    <text evidence="12">Belongs to the potassium channel family. C (Shaw) (TC 1.A.1.2) subfamily. Shaw sub-subfamily.</text>
</comment>
<dbReference type="GO" id="GO:0008076">
    <property type="term" value="C:voltage-gated potassium channel complex"/>
    <property type="evidence" value="ECO:0007669"/>
    <property type="project" value="InterPro"/>
</dbReference>
<dbReference type="AlphaFoldDB" id="A0AA85JJG3"/>
<dbReference type="PANTHER" id="PTHR11537">
    <property type="entry name" value="VOLTAGE-GATED POTASSIUM CHANNEL"/>
    <property type="match status" value="1"/>
</dbReference>
<dbReference type="Gene3D" id="1.10.287.70">
    <property type="match status" value="1"/>
</dbReference>
<dbReference type="InterPro" id="IPR028325">
    <property type="entry name" value="VG_K_chnl"/>
</dbReference>
<dbReference type="Pfam" id="PF00520">
    <property type="entry name" value="Ion_trans"/>
    <property type="match status" value="1"/>
</dbReference>
<dbReference type="GO" id="GO:0005251">
    <property type="term" value="F:delayed rectifier potassium channel activity"/>
    <property type="evidence" value="ECO:0007669"/>
    <property type="project" value="TreeGrafter"/>
</dbReference>
<dbReference type="InterPro" id="IPR003968">
    <property type="entry name" value="K_chnl_volt-dep_Kv"/>
</dbReference>
<feature type="region of interest" description="Disordered" evidence="13">
    <location>
        <begin position="574"/>
        <end position="615"/>
    </location>
</feature>
<name>A0AA85JJG3_TRIRE</name>
<evidence type="ECO:0000256" key="8">
    <source>
        <dbReference type="ARBA" id="ARBA00022989"/>
    </source>
</evidence>
<dbReference type="InterPro" id="IPR003974">
    <property type="entry name" value="K_chnl_volt-dep_Kv3"/>
</dbReference>
<dbReference type="WBParaSite" id="TREG1_36080.1">
    <property type="protein sequence ID" value="TREG1_36080.1"/>
    <property type="gene ID" value="TREG1_36080"/>
</dbReference>
<keyword evidence="4 14" id="KW-0812">Transmembrane</keyword>
<keyword evidence="10 14" id="KW-0472">Membrane</keyword>
<feature type="compositionally biased region" description="Polar residues" evidence="13">
    <location>
        <begin position="656"/>
        <end position="683"/>
    </location>
</feature>
<keyword evidence="9" id="KW-0406">Ion transport</keyword>
<evidence type="ECO:0000256" key="9">
    <source>
        <dbReference type="ARBA" id="ARBA00023065"/>
    </source>
</evidence>
<reference evidence="16" key="1">
    <citation type="submission" date="2022-06" db="EMBL/GenBank/DDBJ databases">
        <authorList>
            <person name="Berger JAMES D."/>
            <person name="Berger JAMES D."/>
        </authorList>
    </citation>
    <scope>NUCLEOTIDE SEQUENCE [LARGE SCALE GENOMIC DNA]</scope>
</reference>
<evidence type="ECO:0000256" key="12">
    <source>
        <dbReference type="ARBA" id="ARBA00061303"/>
    </source>
</evidence>
<accession>A0AA85JJG3</accession>
<evidence type="ECO:0000256" key="2">
    <source>
        <dbReference type="ARBA" id="ARBA00022448"/>
    </source>
</evidence>
<dbReference type="Proteomes" id="UP000050795">
    <property type="component" value="Unassembled WGS sequence"/>
</dbReference>
<keyword evidence="3" id="KW-0633">Potassium transport</keyword>
<evidence type="ECO:0000256" key="5">
    <source>
        <dbReference type="ARBA" id="ARBA00022826"/>
    </source>
</evidence>
<sequence>MDSENRVILNVGGIRHETYKATLKKIPATRLSKLTEAVANYDPILNEYFFDRHPGVFNQILNYYRTGKLHYPTDVCGPLFEEELEFWGLDANQVEPCCWMTYTSHRETQETLQILNDLDLDTEGRTDEELYAKFGWDDAYQSGKLTLWQRCKPKIWMLFDECYSSLGAKIIAVISVFFIVLSILCFCLKTSSTLRIPHLYNDTLPPRSSQLSTDYNSYRQMSHSISTSTYPNRLSRDKRVSHQQQQQKPAVYEKYSSETEGNDVWTIRKRVIKSHQIFGYVECISNAWFTFEITIRFIVTPSKLEFIKSPVNIIDLLALMSFYVDLLLTKIISNEASYEALEFFSIIRIMRLFKLTRHIAGLKILIHTFRASLKELVLLVFFLMVFIVIFAALMYYAERFQYNPQNDFASIPVGLWWAIVTMTTVGYGDQVPKTYLGMIVGAMCAITGVMTISLPVPVIVSNFSRFYTHTQAQSKLPKRRRRILPVESVRPKPYGQAGQLSSSIKLKNSYGVNPPASARAFNSAIDSPMRLATSIQNRSIMDTNTRVIENPVSCETTIRPLIPRREEITLLPGESLVPITTRPKTSTANDTSNTSDSQTTPSETHPLLPNHNDDKQINHQLCNNIMSNKCVQRSSGKQNMKECNNSLLSSTSMNNEEANSGNNLLKSTASRNSTKTPDTSSTIRANTAVSLECGRDNYSMLMNTNATQNVHQYPPSPQQSQHQTGIRQSCFSFDDQLNEENFLPSDNSLTQLEELLKLNNNNNNNSNNYEITPPRLSSTSADKYEMKFMSRSDSLT</sequence>
<feature type="transmembrane region" description="Helical" evidence="14">
    <location>
        <begin position="435"/>
        <end position="456"/>
    </location>
</feature>
<feature type="transmembrane region" description="Helical" evidence="14">
    <location>
        <begin position="376"/>
        <end position="397"/>
    </location>
</feature>
<dbReference type="InterPro" id="IPR003131">
    <property type="entry name" value="T1-type_BTB"/>
</dbReference>
<feature type="region of interest" description="Disordered" evidence="13">
    <location>
        <begin position="650"/>
        <end position="683"/>
    </location>
</feature>
<dbReference type="Gene3D" id="3.30.710.10">
    <property type="entry name" value="Potassium Channel Kv1.1, Chain A"/>
    <property type="match status" value="1"/>
</dbReference>
<evidence type="ECO:0000256" key="11">
    <source>
        <dbReference type="ARBA" id="ARBA00023303"/>
    </source>
</evidence>
<dbReference type="GO" id="GO:0032590">
    <property type="term" value="C:dendrite membrane"/>
    <property type="evidence" value="ECO:0007669"/>
    <property type="project" value="TreeGrafter"/>
</dbReference>
<keyword evidence="16" id="KW-1185">Reference proteome</keyword>
<evidence type="ECO:0000256" key="4">
    <source>
        <dbReference type="ARBA" id="ARBA00022692"/>
    </source>
</evidence>
<comment type="subcellular location">
    <subcellularLocation>
        <location evidence="1">Membrane</location>
        <topology evidence="1">Multi-pass membrane protein</topology>
    </subcellularLocation>
</comment>
<protein>
    <recommendedName>
        <fullName evidence="15">BTB domain-containing protein</fullName>
    </recommendedName>
</protein>
<reference evidence="17" key="2">
    <citation type="submission" date="2023-11" db="UniProtKB">
        <authorList>
            <consortium name="WormBaseParasite"/>
        </authorList>
    </citation>
    <scope>IDENTIFICATION</scope>
</reference>
<dbReference type="PANTHER" id="PTHR11537:SF252">
    <property type="entry name" value="POTASSIUM VOLTAGE-GATED CHANNEL PROTEIN SHAW"/>
    <property type="match status" value="1"/>
</dbReference>
<keyword evidence="6" id="KW-0851">Voltage-gated channel</keyword>
<feature type="compositionally biased region" description="Low complexity" evidence="13">
    <location>
        <begin position="759"/>
        <end position="768"/>
    </location>
</feature>
<evidence type="ECO:0000313" key="16">
    <source>
        <dbReference type="Proteomes" id="UP000050795"/>
    </source>
</evidence>
<evidence type="ECO:0000256" key="1">
    <source>
        <dbReference type="ARBA" id="ARBA00004141"/>
    </source>
</evidence>
<dbReference type="Gene3D" id="1.20.120.350">
    <property type="entry name" value="Voltage-gated potassium channels. Chain C"/>
    <property type="match status" value="1"/>
</dbReference>
<dbReference type="FunFam" id="3.30.710.10:FF:000020">
    <property type="entry name" value="Potassium voltage-gated channel protein Shaw"/>
    <property type="match status" value="1"/>
</dbReference>
<dbReference type="SUPFAM" id="SSF54695">
    <property type="entry name" value="POZ domain"/>
    <property type="match status" value="1"/>
</dbReference>
<proteinExistence type="inferred from homology"/>
<dbReference type="GO" id="GO:0043679">
    <property type="term" value="C:axon terminus"/>
    <property type="evidence" value="ECO:0007669"/>
    <property type="project" value="TreeGrafter"/>
</dbReference>
<dbReference type="InterPro" id="IPR000210">
    <property type="entry name" value="BTB/POZ_dom"/>
</dbReference>
<dbReference type="Pfam" id="PF02214">
    <property type="entry name" value="BTB_2"/>
    <property type="match status" value="1"/>
</dbReference>
<feature type="compositionally biased region" description="Low complexity" evidence="13">
    <location>
        <begin position="585"/>
        <end position="602"/>
    </location>
</feature>
<organism evidence="16 17">
    <name type="scientific">Trichobilharzia regenti</name>
    <name type="common">Nasal bird schistosome</name>
    <dbReference type="NCBI Taxonomy" id="157069"/>
    <lineage>
        <taxon>Eukaryota</taxon>
        <taxon>Metazoa</taxon>
        <taxon>Spiralia</taxon>
        <taxon>Lophotrochozoa</taxon>
        <taxon>Platyhelminthes</taxon>
        <taxon>Trematoda</taxon>
        <taxon>Digenea</taxon>
        <taxon>Strigeidida</taxon>
        <taxon>Schistosomatoidea</taxon>
        <taxon>Schistosomatidae</taxon>
        <taxon>Trichobilharzia</taxon>
    </lineage>
</organism>
<evidence type="ECO:0000256" key="10">
    <source>
        <dbReference type="ARBA" id="ARBA00023136"/>
    </source>
</evidence>
<keyword evidence="2" id="KW-0813">Transport</keyword>
<dbReference type="GO" id="GO:0001508">
    <property type="term" value="P:action potential"/>
    <property type="evidence" value="ECO:0007669"/>
    <property type="project" value="TreeGrafter"/>
</dbReference>
<dbReference type="InterPro" id="IPR011333">
    <property type="entry name" value="SKP1/BTB/POZ_sf"/>
</dbReference>
<feature type="transmembrane region" description="Helical" evidence="14">
    <location>
        <begin position="166"/>
        <end position="188"/>
    </location>
</feature>
<keyword evidence="8 14" id="KW-1133">Transmembrane helix</keyword>
<evidence type="ECO:0000313" key="17">
    <source>
        <dbReference type="WBParaSite" id="TREG1_36080.1"/>
    </source>
</evidence>
<keyword evidence="7" id="KW-0630">Potassium</keyword>
<evidence type="ECO:0000256" key="13">
    <source>
        <dbReference type="SAM" id="MobiDB-lite"/>
    </source>
</evidence>
<evidence type="ECO:0000256" key="3">
    <source>
        <dbReference type="ARBA" id="ARBA00022538"/>
    </source>
</evidence>
<dbReference type="FunFam" id="1.10.287.70:FF:000002">
    <property type="entry name" value="Potassium voltage-gated channel subfamily a member"/>
    <property type="match status" value="1"/>
</dbReference>
<dbReference type="SMART" id="SM00225">
    <property type="entry name" value="BTB"/>
    <property type="match status" value="1"/>
</dbReference>
<dbReference type="InterPro" id="IPR005821">
    <property type="entry name" value="Ion_trans_dom"/>
</dbReference>
<evidence type="ECO:0000256" key="7">
    <source>
        <dbReference type="ARBA" id="ARBA00022958"/>
    </source>
</evidence>
<dbReference type="GO" id="GO:0042734">
    <property type="term" value="C:presynaptic membrane"/>
    <property type="evidence" value="ECO:0007669"/>
    <property type="project" value="TreeGrafter"/>
</dbReference>
<dbReference type="InterPro" id="IPR027359">
    <property type="entry name" value="Volt_channel_dom_sf"/>
</dbReference>
<keyword evidence="5" id="KW-0631">Potassium channel</keyword>
<dbReference type="PRINTS" id="PR00169">
    <property type="entry name" value="KCHANNEL"/>
</dbReference>
<feature type="transmembrane region" description="Helical" evidence="14">
    <location>
        <begin position="409"/>
        <end position="428"/>
    </location>
</feature>
<evidence type="ECO:0000259" key="15">
    <source>
        <dbReference type="SMART" id="SM00225"/>
    </source>
</evidence>
<dbReference type="SUPFAM" id="SSF81324">
    <property type="entry name" value="Voltage-gated potassium channels"/>
    <property type="match status" value="1"/>
</dbReference>
<dbReference type="PRINTS" id="PR01498">
    <property type="entry name" value="SHAWCHANNEL"/>
</dbReference>
<dbReference type="GO" id="GO:0032809">
    <property type="term" value="C:neuronal cell body membrane"/>
    <property type="evidence" value="ECO:0007669"/>
    <property type="project" value="TreeGrafter"/>
</dbReference>
<dbReference type="PRINTS" id="PR01491">
    <property type="entry name" value="KVCHANNEL"/>
</dbReference>
<dbReference type="GO" id="GO:0051260">
    <property type="term" value="P:protein homooligomerization"/>
    <property type="evidence" value="ECO:0007669"/>
    <property type="project" value="InterPro"/>
</dbReference>